<sequence length="240" mass="27390">MSSGFLESLPEKTVFLIDVDDTLFDNDCFERDLKDCLLNLFGPDGVIEYWAILEEIRSSSGFADFLGAAQIFRLKRDQSPMTQELAFFFRDYPFSKNLYPDALSVLRSLKSHGKAVILSDGDAIFQPIKIDHSGIRREVDSHVLIFIHKEKMLAKIESLYPADHYVMVDDKLRILSEMKSIWKDRLTSVFVRQGHYANDPAITARYPRPDLAIERIADLVDLSPVKFGGTVKQGEPNDIR</sequence>
<protein>
    <recommendedName>
        <fullName evidence="3">Haloacid dehalogenase-like hydrolase</fullName>
    </recommendedName>
</protein>
<dbReference type="AlphaFoldDB" id="I0IKV2"/>
<dbReference type="eggNOG" id="COG0546">
    <property type="taxonomic scope" value="Bacteria"/>
</dbReference>
<dbReference type="EMBL" id="AP012342">
    <property type="protein sequence ID" value="BAM05901.1"/>
    <property type="molecule type" value="Genomic_DNA"/>
</dbReference>
<gene>
    <name evidence="1" type="ordered locus">LFE_0174</name>
</gene>
<proteinExistence type="predicted"/>
<reference evidence="1 2" key="1">
    <citation type="journal article" date="2012" name="J. Bacteriol.">
        <title>Complete Genome Sequence of Leptospirillum ferrooxidans Strain C2-3, Isolated from a Fresh Volcanic Ash Deposit on the Island of Miyake, Japan.</title>
        <authorList>
            <person name="Fujimura R."/>
            <person name="Sato Y."/>
            <person name="Nishizawa T."/>
            <person name="Oshima K."/>
            <person name="Kim S.-W."/>
            <person name="Hattori M."/>
            <person name="Kamijo T."/>
            <person name="Ohta H."/>
        </authorList>
    </citation>
    <scope>NUCLEOTIDE SEQUENCE [LARGE SCALE GENOMIC DNA]</scope>
    <source>
        <strain evidence="1 2">C2-3</strain>
    </source>
</reference>
<dbReference type="InterPro" id="IPR023214">
    <property type="entry name" value="HAD_sf"/>
</dbReference>
<evidence type="ECO:0008006" key="3">
    <source>
        <dbReference type="Google" id="ProtNLM"/>
    </source>
</evidence>
<dbReference type="PATRIC" id="fig|1162668.3.peg.206"/>
<reference evidence="2" key="2">
    <citation type="submission" date="2012-03" db="EMBL/GenBank/DDBJ databases">
        <title>The complete genome sequence of the pioneer microbe on fresh volcanic deposit, Leptospirillum ferrooxidans strain C2-3.</title>
        <authorList>
            <person name="Fujimura R."/>
            <person name="Sato Y."/>
            <person name="Nishizawa T."/>
            <person name="Nanba K."/>
            <person name="Oshima K."/>
            <person name="Hattori M."/>
            <person name="Kamijo T."/>
            <person name="Ohta H."/>
        </authorList>
    </citation>
    <scope>NUCLEOTIDE SEQUENCE [LARGE SCALE GENOMIC DNA]</scope>
    <source>
        <strain evidence="2">C2-3</strain>
    </source>
</reference>
<dbReference type="SUPFAM" id="SSF56784">
    <property type="entry name" value="HAD-like"/>
    <property type="match status" value="1"/>
</dbReference>
<dbReference type="Gene3D" id="1.10.286.50">
    <property type="match status" value="1"/>
</dbReference>
<dbReference type="STRING" id="1162668.LFE_0174"/>
<dbReference type="RefSeq" id="WP_014448395.1">
    <property type="nucleotide sequence ID" value="NC_017094.1"/>
</dbReference>
<accession>I0IKV2</accession>
<organism evidence="1 2">
    <name type="scientific">Leptospirillum ferrooxidans (strain C2-3)</name>
    <dbReference type="NCBI Taxonomy" id="1162668"/>
    <lineage>
        <taxon>Bacteria</taxon>
        <taxon>Pseudomonadati</taxon>
        <taxon>Nitrospirota</taxon>
        <taxon>Nitrospiria</taxon>
        <taxon>Nitrospirales</taxon>
        <taxon>Nitrospiraceae</taxon>
        <taxon>Leptospirillum</taxon>
    </lineage>
</organism>
<dbReference type="Proteomes" id="UP000007382">
    <property type="component" value="Chromosome"/>
</dbReference>
<dbReference type="InterPro" id="IPR036412">
    <property type="entry name" value="HAD-like_sf"/>
</dbReference>
<evidence type="ECO:0000313" key="1">
    <source>
        <dbReference type="EMBL" id="BAM05901.1"/>
    </source>
</evidence>
<keyword evidence="2" id="KW-1185">Reference proteome</keyword>
<dbReference type="KEGG" id="lfc:LFE_0174"/>
<dbReference type="Gene3D" id="3.40.50.1000">
    <property type="entry name" value="HAD superfamily/HAD-like"/>
    <property type="match status" value="1"/>
</dbReference>
<evidence type="ECO:0000313" key="2">
    <source>
        <dbReference type="Proteomes" id="UP000007382"/>
    </source>
</evidence>
<dbReference type="HOGENOM" id="CLU_1165021_0_0_0"/>
<name>I0IKV2_LEPFC</name>